<organism evidence="7 8">
    <name type="scientific">Micrococcus endophyticus</name>
    <dbReference type="NCBI Taxonomy" id="455343"/>
    <lineage>
        <taxon>Bacteria</taxon>
        <taxon>Bacillati</taxon>
        <taxon>Actinomycetota</taxon>
        <taxon>Actinomycetes</taxon>
        <taxon>Micrococcales</taxon>
        <taxon>Micrococcaceae</taxon>
        <taxon>Micrococcus</taxon>
    </lineage>
</organism>
<comment type="caution">
    <text evidence="7">The sequence shown here is derived from an EMBL/GenBank/DDBJ whole genome shotgun (WGS) entry which is preliminary data.</text>
</comment>
<keyword evidence="4 5" id="KW-0472">Membrane</keyword>
<dbReference type="GO" id="GO:0004252">
    <property type="term" value="F:serine-type endopeptidase activity"/>
    <property type="evidence" value="ECO:0007669"/>
    <property type="project" value="InterPro"/>
</dbReference>
<dbReference type="InterPro" id="IPR022764">
    <property type="entry name" value="Peptidase_S54_rhomboid_dom"/>
</dbReference>
<dbReference type="Gene3D" id="1.20.1540.10">
    <property type="entry name" value="Rhomboid-like"/>
    <property type="match status" value="1"/>
</dbReference>
<evidence type="ECO:0000313" key="8">
    <source>
        <dbReference type="Proteomes" id="UP000567246"/>
    </source>
</evidence>
<evidence type="ECO:0000313" key="7">
    <source>
        <dbReference type="EMBL" id="MBB5848846.1"/>
    </source>
</evidence>
<proteinExistence type="predicted"/>
<accession>A0A7W9JJZ3</accession>
<feature type="transmembrane region" description="Helical" evidence="5">
    <location>
        <begin position="163"/>
        <end position="183"/>
    </location>
</feature>
<dbReference type="PANTHER" id="PTHR43066:SF11">
    <property type="entry name" value="PEPTIDASE S54 RHOMBOID DOMAIN-CONTAINING PROTEIN"/>
    <property type="match status" value="1"/>
</dbReference>
<feature type="transmembrane region" description="Helical" evidence="5">
    <location>
        <begin position="189"/>
        <end position="207"/>
    </location>
</feature>
<dbReference type="SUPFAM" id="SSF144091">
    <property type="entry name" value="Rhomboid-like"/>
    <property type="match status" value="1"/>
</dbReference>
<dbReference type="GO" id="GO:0006508">
    <property type="term" value="P:proteolysis"/>
    <property type="evidence" value="ECO:0007669"/>
    <property type="project" value="UniProtKB-KW"/>
</dbReference>
<gene>
    <name evidence="7" type="ORF">HDA33_001410</name>
</gene>
<feature type="transmembrane region" description="Helical" evidence="5">
    <location>
        <begin position="137"/>
        <end position="156"/>
    </location>
</feature>
<evidence type="ECO:0000256" key="1">
    <source>
        <dbReference type="ARBA" id="ARBA00004141"/>
    </source>
</evidence>
<dbReference type="Pfam" id="PF01694">
    <property type="entry name" value="Rhomboid"/>
    <property type="match status" value="1"/>
</dbReference>
<keyword evidence="2 5" id="KW-0812">Transmembrane</keyword>
<dbReference type="EMBL" id="JACHMW010000001">
    <property type="protein sequence ID" value="MBB5848846.1"/>
    <property type="molecule type" value="Genomic_DNA"/>
</dbReference>
<feature type="domain" description="Peptidase S54 rhomboid" evidence="6">
    <location>
        <begin position="78"/>
        <end position="205"/>
    </location>
</feature>
<dbReference type="InterPro" id="IPR035952">
    <property type="entry name" value="Rhomboid-like_sf"/>
</dbReference>
<keyword evidence="3 5" id="KW-1133">Transmembrane helix</keyword>
<evidence type="ECO:0000256" key="5">
    <source>
        <dbReference type="SAM" id="Phobius"/>
    </source>
</evidence>
<dbReference type="RefSeq" id="WP_184172137.1">
    <property type="nucleotide sequence ID" value="NZ_BAABAG010000004.1"/>
</dbReference>
<comment type="subcellular location">
    <subcellularLocation>
        <location evidence="1">Membrane</location>
        <topology evidence="1">Multi-pass membrane protein</topology>
    </subcellularLocation>
</comment>
<dbReference type="Proteomes" id="UP000567246">
    <property type="component" value="Unassembled WGS sequence"/>
</dbReference>
<keyword evidence="7" id="KW-0645">Protease</keyword>
<sequence length="218" mass="22531">MSMHRPTPRLPERGAVPAARPAPSLAERVSGRLVAVIAPTLLLVAALWVVQIALVFFGRLVIPSLGLIPRSVTGLDGILFSPLLHAGWGHLIGNSTALILLGPLAALISGRPLALLAAAWLGSGVLTWVIGSPGVHIGASGIVYALVAFLVVYGIAVRRVVPVVVSVLVALTHLGSSLIGLLPAPGVSWTGHLAGAVVGVLLGLWWGRGDRRPRHADI</sequence>
<evidence type="ECO:0000259" key="6">
    <source>
        <dbReference type="Pfam" id="PF01694"/>
    </source>
</evidence>
<feature type="transmembrane region" description="Helical" evidence="5">
    <location>
        <begin position="33"/>
        <end position="58"/>
    </location>
</feature>
<protein>
    <submittedName>
        <fullName evidence="7">Membrane associated rhomboid family serine protease</fullName>
    </submittedName>
</protein>
<evidence type="ECO:0000256" key="2">
    <source>
        <dbReference type="ARBA" id="ARBA00022692"/>
    </source>
</evidence>
<evidence type="ECO:0000256" key="3">
    <source>
        <dbReference type="ARBA" id="ARBA00022989"/>
    </source>
</evidence>
<feature type="transmembrane region" description="Helical" evidence="5">
    <location>
        <begin position="113"/>
        <end position="131"/>
    </location>
</feature>
<dbReference type="PANTHER" id="PTHR43066">
    <property type="entry name" value="RHOMBOID-RELATED PROTEIN"/>
    <property type="match status" value="1"/>
</dbReference>
<keyword evidence="7" id="KW-0378">Hydrolase</keyword>
<keyword evidence="8" id="KW-1185">Reference proteome</keyword>
<dbReference type="AlphaFoldDB" id="A0A7W9JJZ3"/>
<evidence type="ECO:0000256" key="4">
    <source>
        <dbReference type="ARBA" id="ARBA00023136"/>
    </source>
</evidence>
<dbReference type="GO" id="GO:0016020">
    <property type="term" value="C:membrane"/>
    <property type="evidence" value="ECO:0007669"/>
    <property type="project" value="UniProtKB-SubCell"/>
</dbReference>
<feature type="transmembrane region" description="Helical" evidence="5">
    <location>
        <begin position="78"/>
        <end position="101"/>
    </location>
</feature>
<name>A0A7W9JJZ3_9MICC</name>
<reference evidence="7 8" key="1">
    <citation type="submission" date="2020-08" db="EMBL/GenBank/DDBJ databases">
        <title>Sequencing the genomes of 1000 actinobacteria strains.</title>
        <authorList>
            <person name="Klenk H.-P."/>
        </authorList>
    </citation>
    <scope>NUCLEOTIDE SEQUENCE [LARGE SCALE GENOMIC DNA]</scope>
    <source>
        <strain evidence="7 8">DSM 17945</strain>
    </source>
</reference>